<dbReference type="KEGG" id="pcw:110203191"/>
<accession>A0A6P5JM21</accession>
<dbReference type="GO" id="GO:0016020">
    <property type="term" value="C:membrane"/>
    <property type="evidence" value="ECO:0007669"/>
    <property type="project" value="TreeGrafter"/>
</dbReference>
<evidence type="ECO:0000313" key="2">
    <source>
        <dbReference type="Proteomes" id="UP000515140"/>
    </source>
</evidence>
<reference evidence="3" key="1">
    <citation type="submission" date="2025-08" db="UniProtKB">
        <authorList>
            <consortium name="RefSeq"/>
        </authorList>
    </citation>
    <scope>IDENTIFICATION</scope>
    <source>
        <tissue evidence="3">Spleen</tissue>
    </source>
</reference>
<proteinExistence type="predicted"/>
<keyword evidence="1" id="KW-0732">Signal</keyword>
<dbReference type="InParanoid" id="A0A6P5JM21"/>
<keyword evidence="2" id="KW-1185">Reference proteome</keyword>
<dbReference type="Pfam" id="PF15882">
    <property type="entry name" value="DUF4735"/>
    <property type="match status" value="1"/>
</dbReference>
<gene>
    <name evidence="3" type="primary">LOC110203191</name>
</gene>
<dbReference type="InterPro" id="IPR031751">
    <property type="entry name" value="DUF4735"/>
</dbReference>
<dbReference type="PANTHER" id="PTHR33539">
    <property type="entry name" value="UPF0764 PROTEIN C16ORF89"/>
    <property type="match status" value="1"/>
</dbReference>
<organism evidence="2 3">
    <name type="scientific">Phascolarctos cinereus</name>
    <name type="common">Koala</name>
    <dbReference type="NCBI Taxonomy" id="38626"/>
    <lineage>
        <taxon>Eukaryota</taxon>
        <taxon>Metazoa</taxon>
        <taxon>Chordata</taxon>
        <taxon>Craniata</taxon>
        <taxon>Vertebrata</taxon>
        <taxon>Euteleostomi</taxon>
        <taxon>Mammalia</taxon>
        <taxon>Metatheria</taxon>
        <taxon>Diprotodontia</taxon>
        <taxon>Phascolarctidae</taxon>
        <taxon>Phascolarctos</taxon>
    </lineage>
</organism>
<name>A0A6P5JM21_PHACI</name>
<dbReference type="AlphaFoldDB" id="A0A6P5JM21"/>
<dbReference type="PANTHER" id="PTHR33539:SF1">
    <property type="entry name" value="UPF0764 PROTEIN C16ORF89"/>
    <property type="match status" value="1"/>
</dbReference>
<dbReference type="GeneID" id="110203191"/>
<dbReference type="GO" id="GO:0005829">
    <property type="term" value="C:cytosol"/>
    <property type="evidence" value="ECO:0007669"/>
    <property type="project" value="TreeGrafter"/>
</dbReference>
<protein>
    <submittedName>
        <fullName evidence="3">UPF0764 protein C16orf89-like</fullName>
    </submittedName>
</protein>
<evidence type="ECO:0000256" key="1">
    <source>
        <dbReference type="SAM" id="SignalP"/>
    </source>
</evidence>
<dbReference type="Proteomes" id="UP000515140">
    <property type="component" value="Unplaced"/>
</dbReference>
<evidence type="ECO:0000313" key="3">
    <source>
        <dbReference type="RefSeq" id="XP_020835337.1"/>
    </source>
</evidence>
<dbReference type="RefSeq" id="XP_020835337.1">
    <property type="nucleotide sequence ID" value="XM_020979678.1"/>
</dbReference>
<feature type="chain" id="PRO_5028418126" evidence="1">
    <location>
        <begin position="20"/>
        <end position="165"/>
    </location>
</feature>
<feature type="signal peptide" evidence="1">
    <location>
        <begin position="1"/>
        <end position="19"/>
    </location>
</feature>
<sequence>MYLLGLLLVMLQLPPLSIQNSHQSETKIAMGKVILSALEKATSYLEKRYREFDLDSLVGFLMLKVQLKGILEKWVHDSDMKTLTLSVEKIITKLTLIIPKVEAFLKIIDFKYLREFQEILQPEFWKFPLSWRNTSSSMIYSKFDNSNPFPEKMSDSCMSHLLGTK</sequence>